<dbReference type="Gene3D" id="1.10.260.40">
    <property type="entry name" value="lambda repressor-like DNA-binding domains"/>
    <property type="match status" value="1"/>
</dbReference>
<dbReference type="RefSeq" id="WP_406793436.1">
    <property type="nucleotide sequence ID" value="NZ_JBJHZX010000028.1"/>
</dbReference>
<dbReference type="InterPro" id="IPR010982">
    <property type="entry name" value="Lambda_DNA-bd_dom_sf"/>
</dbReference>
<evidence type="ECO:0000313" key="2">
    <source>
        <dbReference type="EMBL" id="MFL0197333.1"/>
    </source>
</evidence>
<dbReference type="EMBL" id="JBJHZX010000028">
    <property type="protein sequence ID" value="MFL0197333.1"/>
    <property type="molecule type" value="Genomic_DNA"/>
</dbReference>
<organism evidence="2 3">
    <name type="scientific">Candidatus Clostridium eludens</name>
    <dbReference type="NCBI Taxonomy" id="3381663"/>
    <lineage>
        <taxon>Bacteria</taxon>
        <taxon>Bacillati</taxon>
        <taxon>Bacillota</taxon>
        <taxon>Clostridia</taxon>
        <taxon>Eubacteriales</taxon>
        <taxon>Clostridiaceae</taxon>
        <taxon>Clostridium</taxon>
    </lineage>
</organism>
<protein>
    <submittedName>
        <fullName evidence="2">Helix-turn-helix transcriptional regulator</fullName>
    </submittedName>
</protein>
<dbReference type="PROSITE" id="PS50943">
    <property type="entry name" value="HTH_CROC1"/>
    <property type="match status" value="1"/>
</dbReference>
<sequence>MNLSLLTQIRESKGFTQEAMSRRLNYKSKGSYCLIENGKSKITVELALDIKDILNLTEKEFKEIFFGNRVRESKTNEEAV</sequence>
<evidence type="ECO:0000313" key="3">
    <source>
        <dbReference type="Proteomes" id="UP001623660"/>
    </source>
</evidence>
<dbReference type="Pfam" id="PF01381">
    <property type="entry name" value="HTH_3"/>
    <property type="match status" value="1"/>
</dbReference>
<dbReference type="SMART" id="SM00530">
    <property type="entry name" value="HTH_XRE"/>
    <property type="match status" value="1"/>
</dbReference>
<name>A0ABW8SQ98_9CLOT</name>
<feature type="domain" description="HTH cro/C1-type" evidence="1">
    <location>
        <begin position="6"/>
        <end position="61"/>
    </location>
</feature>
<dbReference type="SUPFAM" id="SSF47413">
    <property type="entry name" value="lambda repressor-like DNA-binding domains"/>
    <property type="match status" value="1"/>
</dbReference>
<accession>A0ABW8SQ98</accession>
<gene>
    <name evidence="2" type="ORF">ACJDU8_17460</name>
</gene>
<dbReference type="CDD" id="cd00093">
    <property type="entry name" value="HTH_XRE"/>
    <property type="match status" value="1"/>
</dbReference>
<proteinExistence type="predicted"/>
<reference evidence="2 3" key="1">
    <citation type="submission" date="2024-11" db="EMBL/GenBank/DDBJ databases">
        <authorList>
            <person name="Heng Y.C."/>
            <person name="Lim A.C.H."/>
            <person name="Lee J.K.Y."/>
            <person name="Kittelmann S."/>
        </authorList>
    </citation>
    <scope>NUCLEOTIDE SEQUENCE [LARGE SCALE GENOMIC DNA]</scope>
    <source>
        <strain evidence="2 3">WILCCON 0269</strain>
    </source>
</reference>
<keyword evidence="3" id="KW-1185">Reference proteome</keyword>
<evidence type="ECO:0000259" key="1">
    <source>
        <dbReference type="PROSITE" id="PS50943"/>
    </source>
</evidence>
<comment type="caution">
    <text evidence="2">The sequence shown here is derived from an EMBL/GenBank/DDBJ whole genome shotgun (WGS) entry which is preliminary data.</text>
</comment>
<dbReference type="InterPro" id="IPR001387">
    <property type="entry name" value="Cro/C1-type_HTH"/>
</dbReference>
<dbReference type="Proteomes" id="UP001623660">
    <property type="component" value="Unassembled WGS sequence"/>
</dbReference>